<reference evidence="1 2" key="1">
    <citation type="journal article" date="2024" name="Plant J.">
        <title>Genome sequences and population genomics reveal climatic adaptation and genomic divergence between two closely related sweetgum species.</title>
        <authorList>
            <person name="Xu W.Q."/>
            <person name="Ren C.Q."/>
            <person name="Zhang X.Y."/>
            <person name="Comes H.P."/>
            <person name="Liu X.H."/>
            <person name="Li Y.G."/>
            <person name="Kettle C.J."/>
            <person name="Jalonen R."/>
            <person name="Gaisberger H."/>
            <person name="Ma Y.Z."/>
            <person name="Qiu Y.X."/>
        </authorList>
    </citation>
    <scope>NUCLEOTIDE SEQUENCE [LARGE SCALE GENOMIC DNA]</scope>
    <source>
        <strain evidence="1">Hangzhou</strain>
    </source>
</reference>
<keyword evidence="2" id="KW-1185">Reference proteome</keyword>
<organism evidence="1 2">
    <name type="scientific">Liquidambar formosana</name>
    <name type="common">Formosan gum</name>
    <dbReference type="NCBI Taxonomy" id="63359"/>
    <lineage>
        <taxon>Eukaryota</taxon>
        <taxon>Viridiplantae</taxon>
        <taxon>Streptophyta</taxon>
        <taxon>Embryophyta</taxon>
        <taxon>Tracheophyta</taxon>
        <taxon>Spermatophyta</taxon>
        <taxon>Magnoliopsida</taxon>
        <taxon>eudicotyledons</taxon>
        <taxon>Gunneridae</taxon>
        <taxon>Pentapetalae</taxon>
        <taxon>Saxifragales</taxon>
        <taxon>Altingiaceae</taxon>
        <taxon>Liquidambar</taxon>
    </lineage>
</organism>
<protein>
    <submittedName>
        <fullName evidence="1">Uncharacterized protein</fullName>
    </submittedName>
</protein>
<evidence type="ECO:0000313" key="1">
    <source>
        <dbReference type="EMBL" id="KAK9284123.1"/>
    </source>
</evidence>
<sequence>MNGGDDADPRTEPEHFTVPPSWVPFPTNVAMRLYEAKKIFYVMGKNVSGVSDMFRFRSAVTACDVFSLRSCLEVEPEWLNLLGEIQSKPVFPVRGS</sequence>
<dbReference type="EMBL" id="JBBPBK010000005">
    <property type="protein sequence ID" value="KAK9284123.1"/>
    <property type="molecule type" value="Genomic_DNA"/>
</dbReference>
<comment type="caution">
    <text evidence="1">The sequence shown here is derived from an EMBL/GenBank/DDBJ whole genome shotgun (WGS) entry which is preliminary data.</text>
</comment>
<proteinExistence type="predicted"/>
<dbReference type="Proteomes" id="UP001415857">
    <property type="component" value="Unassembled WGS sequence"/>
</dbReference>
<evidence type="ECO:0000313" key="2">
    <source>
        <dbReference type="Proteomes" id="UP001415857"/>
    </source>
</evidence>
<gene>
    <name evidence="1" type="ORF">L1049_023290</name>
</gene>
<accession>A0AAP0X3C3</accession>
<name>A0AAP0X3C3_LIQFO</name>
<dbReference type="AlphaFoldDB" id="A0AAP0X3C3"/>